<feature type="region of interest" description="Disordered" evidence="7">
    <location>
        <begin position="903"/>
        <end position="949"/>
    </location>
</feature>
<dbReference type="Gene3D" id="3.30.40.10">
    <property type="entry name" value="Zinc/RING finger domain, C3HC4 (zinc finger)"/>
    <property type="match status" value="1"/>
</dbReference>
<keyword evidence="2" id="KW-0479">Metal-binding</keyword>
<evidence type="ECO:0000256" key="3">
    <source>
        <dbReference type="ARBA" id="ARBA00022771"/>
    </source>
</evidence>
<feature type="domain" description="RING-type" evidence="8">
    <location>
        <begin position="19"/>
        <end position="58"/>
    </location>
</feature>
<evidence type="ECO:0000256" key="1">
    <source>
        <dbReference type="ARBA" id="ARBA00004123"/>
    </source>
</evidence>
<dbReference type="PROSITE" id="PS50089">
    <property type="entry name" value="ZF_RING_2"/>
    <property type="match status" value="1"/>
</dbReference>
<dbReference type="InterPro" id="IPR013083">
    <property type="entry name" value="Znf_RING/FYVE/PHD"/>
</dbReference>
<feature type="region of interest" description="Disordered" evidence="7">
    <location>
        <begin position="509"/>
        <end position="557"/>
    </location>
</feature>
<dbReference type="PANTHER" id="PTHR10825">
    <property type="entry name" value="RING FINGER DOMAIN-CONTAINING, POLYCOMB GROUP COMPONENT"/>
    <property type="match status" value="1"/>
</dbReference>
<dbReference type="GO" id="GO:0000122">
    <property type="term" value="P:negative regulation of transcription by RNA polymerase II"/>
    <property type="evidence" value="ECO:0007669"/>
    <property type="project" value="TreeGrafter"/>
</dbReference>
<feature type="compositionally biased region" description="Basic and acidic residues" evidence="7">
    <location>
        <begin position="903"/>
        <end position="913"/>
    </location>
</feature>
<feature type="compositionally biased region" description="Polar residues" evidence="7">
    <location>
        <begin position="531"/>
        <end position="540"/>
    </location>
</feature>
<keyword evidence="5" id="KW-0539">Nucleus</keyword>
<feature type="region of interest" description="Disordered" evidence="7">
    <location>
        <begin position="815"/>
        <end position="890"/>
    </location>
</feature>
<name>A0A8D9AM68_9HEMI</name>
<dbReference type="InterPro" id="IPR017907">
    <property type="entry name" value="Znf_RING_CS"/>
</dbReference>
<dbReference type="AlphaFoldDB" id="A0A8D9AM68"/>
<dbReference type="PANTHER" id="PTHR10825:SF29">
    <property type="entry name" value="POLYCOMB GROUP RING FINGER PROTEIN 1"/>
    <property type="match status" value="1"/>
</dbReference>
<dbReference type="InterPro" id="IPR001841">
    <property type="entry name" value="Znf_RING"/>
</dbReference>
<feature type="compositionally biased region" description="Low complexity" evidence="7">
    <location>
        <begin position="654"/>
        <end position="670"/>
    </location>
</feature>
<dbReference type="EMBL" id="HBUF01573532">
    <property type="protein sequence ID" value="CAG6767470.1"/>
    <property type="molecule type" value="Transcribed_RNA"/>
</dbReference>
<accession>A0A8D9AM68</accession>
<feature type="region of interest" description="Disordered" evidence="7">
    <location>
        <begin position="243"/>
        <end position="280"/>
    </location>
</feature>
<dbReference type="PROSITE" id="PS00518">
    <property type="entry name" value="ZF_RING_1"/>
    <property type="match status" value="1"/>
</dbReference>
<evidence type="ECO:0000256" key="2">
    <source>
        <dbReference type="ARBA" id="ARBA00022723"/>
    </source>
</evidence>
<dbReference type="FunFam" id="3.30.40.10:FF:000033">
    <property type="entry name" value="Polycomb group RING finger protein 3"/>
    <property type="match status" value="1"/>
</dbReference>
<feature type="compositionally biased region" description="Polar residues" evidence="7">
    <location>
        <begin position="448"/>
        <end position="463"/>
    </location>
</feature>
<dbReference type="GO" id="GO:0035102">
    <property type="term" value="C:PRC1 complex"/>
    <property type="evidence" value="ECO:0007669"/>
    <property type="project" value="TreeGrafter"/>
</dbReference>
<evidence type="ECO:0000313" key="9">
    <source>
        <dbReference type="EMBL" id="CAG6767470.1"/>
    </source>
</evidence>
<feature type="region of interest" description="Disordered" evidence="7">
    <location>
        <begin position="421"/>
        <end position="472"/>
    </location>
</feature>
<feature type="compositionally biased region" description="Polar residues" evidence="7">
    <location>
        <begin position="509"/>
        <end position="518"/>
    </location>
</feature>
<feature type="region of interest" description="Disordered" evidence="7">
    <location>
        <begin position="649"/>
        <end position="682"/>
    </location>
</feature>
<evidence type="ECO:0000256" key="7">
    <source>
        <dbReference type="SAM" id="MobiDB-lite"/>
    </source>
</evidence>
<reference evidence="9" key="1">
    <citation type="submission" date="2021-05" db="EMBL/GenBank/DDBJ databases">
        <authorList>
            <person name="Alioto T."/>
            <person name="Alioto T."/>
            <person name="Gomez Garrido J."/>
        </authorList>
    </citation>
    <scope>NUCLEOTIDE SEQUENCE</scope>
</reference>
<evidence type="ECO:0000256" key="6">
    <source>
        <dbReference type="PROSITE-ProRule" id="PRU00175"/>
    </source>
</evidence>
<dbReference type="Pfam" id="PF16207">
    <property type="entry name" value="RAWUL"/>
    <property type="match status" value="1"/>
</dbReference>
<dbReference type="Pfam" id="PF13923">
    <property type="entry name" value="zf-C3HC4_2"/>
    <property type="match status" value="1"/>
</dbReference>
<dbReference type="Gene3D" id="3.10.20.90">
    <property type="entry name" value="Phosphatidylinositol 3-kinase Catalytic Subunit, Chain A, domain 1"/>
    <property type="match status" value="1"/>
</dbReference>
<feature type="compositionally biased region" description="Polar residues" evidence="7">
    <location>
        <begin position="671"/>
        <end position="682"/>
    </location>
</feature>
<comment type="subcellular location">
    <subcellularLocation>
        <location evidence="1">Nucleus</location>
    </subcellularLocation>
</comment>
<feature type="compositionally biased region" description="Polar residues" evidence="7">
    <location>
        <begin position="931"/>
        <end position="949"/>
    </location>
</feature>
<sequence length="949" mass="103484">MISTSKKLKVTDLNPFLICVLCKGYYIDATTIVECLHSFCKTCIVKYLQKHKYCPICDVLVYKTKPLQNIRPDKRLQNVVYKLIPGLYEREMQRRQLFFSSSPVESAQGLSGEDRGVITESSDIILPDENISITLEYLAHSMDDMNKAIYGRRYLRCKASAPLSILHKFLKTKYNLSNKQCVELVCNNELLTSPMSVMDVAYIYQWKKKTPMYLGYRILETTLKRISEKQEAQSCKRLKLAEEISSSQGNGNEKKPIPVENGACSRSEPMSTVSDPLTNEVPHLGVHNYINSKPVPSSKSQDNVNPAEWKEVELKINDNGEMSATVLPPVTSSSQSTKQPYSTPSVTLITSIAYNTSLANTMPSPSTISTSYESKPLASVPTVTSHGTVGNRALVYPIIHESKASTQMTFSNPNMKIPVTSPGVYMPRGSRPRPPSVPRYKTLKTGVQPWNPTVSRSKVSVGTSDPLKPQDNVSKIFKSRNARFMNSPSPPTPTAMPMPKVSQQDILKPRVSSNSSVTKVDPRTLSPIVPASSSTTSKVDSPTYISTPSPPSHLSRDKLNKFVRPPTIKDFNPFLHPSLFYPGFLPYPPDSNPLLPNSHPVDNNPLLPNSHPDFMKAMSALYQQHNPAFHSSLPPSISTLFNFRLPSPSEKKCSPSSSSPRASSQSGVGSRSTPSHSSCEVPRSTASNHIYSLSNLPSSISVSPTSLSNSHHLPASMKSYIPLNSISNSTKVTAVKSFSPVKSSPSVKEKSPTTIFSPAQMFANANCSSTSSKCYSSSSLSSPVSSSPSIYSSSSSQPLSLVTTTSLTTSSVTRDVKDNLTKDNPYPTVQKGTTAMPSSNKSDINTSSSKSNTIKTSSSNSVITTSVSSSVLSSRSESISTTSSTTNSQKSVEICVGEVKKEHSEIKSSDKVPAKNLNENNCDLNEGTKDSIMTNGENNNHLKTPSITN</sequence>
<evidence type="ECO:0000256" key="4">
    <source>
        <dbReference type="ARBA" id="ARBA00022833"/>
    </source>
</evidence>
<dbReference type="GO" id="GO:0008270">
    <property type="term" value="F:zinc ion binding"/>
    <property type="evidence" value="ECO:0007669"/>
    <property type="project" value="UniProtKB-KW"/>
</dbReference>
<dbReference type="SMART" id="SM00184">
    <property type="entry name" value="RING"/>
    <property type="match status" value="1"/>
</dbReference>
<dbReference type="SUPFAM" id="SSF57850">
    <property type="entry name" value="RING/U-box"/>
    <property type="match status" value="1"/>
</dbReference>
<organism evidence="9">
    <name type="scientific">Cacopsylla melanoneura</name>
    <dbReference type="NCBI Taxonomy" id="428564"/>
    <lineage>
        <taxon>Eukaryota</taxon>
        <taxon>Metazoa</taxon>
        <taxon>Ecdysozoa</taxon>
        <taxon>Arthropoda</taxon>
        <taxon>Hexapoda</taxon>
        <taxon>Insecta</taxon>
        <taxon>Pterygota</taxon>
        <taxon>Neoptera</taxon>
        <taxon>Paraneoptera</taxon>
        <taxon>Hemiptera</taxon>
        <taxon>Sternorrhyncha</taxon>
        <taxon>Psylloidea</taxon>
        <taxon>Psyllidae</taxon>
        <taxon>Psyllinae</taxon>
        <taxon>Cacopsylla</taxon>
    </lineage>
</organism>
<feature type="compositionally biased region" description="Polar residues" evidence="7">
    <location>
        <begin position="268"/>
        <end position="277"/>
    </location>
</feature>
<dbReference type="InterPro" id="IPR032443">
    <property type="entry name" value="RAWUL"/>
</dbReference>
<keyword evidence="3 6" id="KW-0863">Zinc-finger</keyword>
<evidence type="ECO:0000256" key="5">
    <source>
        <dbReference type="ARBA" id="ARBA00023242"/>
    </source>
</evidence>
<proteinExistence type="predicted"/>
<keyword evidence="4" id="KW-0862">Zinc</keyword>
<dbReference type="GO" id="GO:1990841">
    <property type="term" value="F:promoter-specific chromatin binding"/>
    <property type="evidence" value="ECO:0007669"/>
    <property type="project" value="TreeGrafter"/>
</dbReference>
<protein>
    <submittedName>
        <fullName evidence="9">Polycomb complex protein BMI-1</fullName>
    </submittedName>
</protein>
<evidence type="ECO:0000259" key="8">
    <source>
        <dbReference type="PROSITE" id="PS50089"/>
    </source>
</evidence>
<feature type="compositionally biased region" description="Low complexity" evidence="7">
    <location>
        <begin position="838"/>
        <end position="890"/>
    </location>
</feature>